<dbReference type="Proteomes" id="UP001596028">
    <property type="component" value="Unassembled WGS sequence"/>
</dbReference>
<accession>A0ABV9FFK3</accession>
<sequence length="99" mass="11161">MAISYTRSYDHILDDLSRALTTVPQFYELFEMEEADWSSLSKDEREVCVRTLADDLFYLLGSDRTAKVGLGTAEYDSGHAVIKITADAQLVHVISLRES</sequence>
<evidence type="ECO:0000313" key="1">
    <source>
        <dbReference type="EMBL" id="MFC4600731.1"/>
    </source>
</evidence>
<reference evidence="2" key="1">
    <citation type="journal article" date="2019" name="Int. J. Syst. Evol. Microbiol.">
        <title>The Global Catalogue of Microorganisms (GCM) 10K type strain sequencing project: providing services to taxonomists for standard genome sequencing and annotation.</title>
        <authorList>
            <consortium name="The Broad Institute Genomics Platform"/>
            <consortium name="The Broad Institute Genome Sequencing Center for Infectious Disease"/>
            <person name="Wu L."/>
            <person name="Ma J."/>
        </authorList>
    </citation>
    <scope>NUCLEOTIDE SEQUENCE [LARGE SCALE GENOMIC DNA]</scope>
    <source>
        <strain evidence="2">CCUG 49571</strain>
    </source>
</reference>
<comment type="caution">
    <text evidence="1">The sequence shown here is derived from an EMBL/GenBank/DDBJ whole genome shotgun (WGS) entry which is preliminary data.</text>
</comment>
<dbReference type="EMBL" id="JBHSEP010000018">
    <property type="protein sequence ID" value="MFC4600731.1"/>
    <property type="molecule type" value="Genomic_DNA"/>
</dbReference>
<organism evidence="1 2">
    <name type="scientific">Cohnella hongkongensis</name>
    <dbReference type="NCBI Taxonomy" id="178337"/>
    <lineage>
        <taxon>Bacteria</taxon>
        <taxon>Bacillati</taxon>
        <taxon>Bacillota</taxon>
        <taxon>Bacilli</taxon>
        <taxon>Bacillales</taxon>
        <taxon>Paenibacillaceae</taxon>
        <taxon>Cohnella</taxon>
    </lineage>
</organism>
<proteinExistence type="predicted"/>
<protein>
    <submittedName>
        <fullName evidence="1">Uncharacterized protein</fullName>
    </submittedName>
</protein>
<evidence type="ECO:0000313" key="2">
    <source>
        <dbReference type="Proteomes" id="UP001596028"/>
    </source>
</evidence>
<dbReference type="RefSeq" id="WP_378100074.1">
    <property type="nucleotide sequence ID" value="NZ_JBHSEP010000018.1"/>
</dbReference>
<gene>
    <name evidence="1" type="ORF">ACFO3S_20980</name>
</gene>
<name>A0ABV9FFK3_9BACL</name>
<keyword evidence="2" id="KW-1185">Reference proteome</keyword>